<dbReference type="GO" id="GO:0005829">
    <property type="term" value="C:cytosol"/>
    <property type="evidence" value="ECO:0007669"/>
    <property type="project" value="TreeGrafter"/>
</dbReference>
<dbReference type="Proteomes" id="UP000182235">
    <property type="component" value="Unassembled WGS sequence"/>
</dbReference>
<gene>
    <name evidence="3" type="ORF">AJ78_01348</name>
</gene>
<organism evidence="3 4">
    <name type="scientific">Emergomyces pasteurianus Ep9510</name>
    <dbReference type="NCBI Taxonomy" id="1447872"/>
    <lineage>
        <taxon>Eukaryota</taxon>
        <taxon>Fungi</taxon>
        <taxon>Dikarya</taxon>
        <taxon>Ascomycota</taxon>
        <taxon>Pezizomycotina</taxon>
        <taxon>Eurotiomycetes</taxon>
        <taxon>Eurotiomycetidae</taxon>
        <taxon>Onygenales</taxon>
        <taxon>Ajellomycetaceae</taxon>
        <taxon>Emergomyces</taxon>
    </lineage>
</organism>
<dbReference type="EMBL" id="LGRN01000029">
    <property type="protein sequence ID" value="OJD18652.1"/>
    <property type="molecule type" value="Genomic_DNA"/>
</dbReference>
<dbReference type="InterPro" id="IPR018870">
    <property type="entry name" value="Tti2"/>
</dbReference>
<dbReference type="PANTHER" id="PTHR32226:SF2">
    <property type="entry name" value="TELO2-INTERACTING PROTEIN 2"/>
    <property type="match status" value="1"/>
</dbReference>
<sequence length="618" mass="69272">MNRYRALARESLNAVDDRANYRINTSHIEAGIRLTGLWSEISTNEPLGTTEKLCEDLLLIESVLRATKVHETLQHQDREAARYLIFWTARAVLPNETFTSAWEEAQFADGENATPQTSGMYKLARLKSNVGVSVLQLLNTISPVNELEVDDAIDVISCLAAFTCRKDPWTTEQAFTEASNILQSYESLLCSKSRGKLATVLEDILRKKVKPLFSKTKTPAITAVGRKNLHPIPQPRFDPSIFDPDSKPWKFKDVYVITLLSWVIGRYLPSDKLIVESHLPLLVPAILSLIDDESLPFKAKGCELLSKFLAPLEQSNSDILRRTNLDSVFQDALNPCLLLLPTITPEPESIHLLQYAYPAFLAIIRTRFPSSRSSSTPTAQSPAKVKPKEDPEFQKRLECLTHLLRNRILHSYYHTSNPRPIENTSISSYPCPRLSALLLSQLQLILLELGIHTTKHLQDLVPMVSATLSNPFGTAYTPLLAAAAEVARIIVLNAWPRIVKWRAELLSGMCTCWLHVCDDMVDIDMRVRDADSSGRRADLSRLQLTLKEVVGMLKIVIEECSDLAAGEEGGDETRGWGGDRRAYGYGEVIDVDREFGKLVQGDERLRGLLIDNEYAGPR</sequence>
<evidence type="ECO:0000256" key="2">
    <source>
        <dbReference type="SAM" id="MobiDB-lite"/>
    </source>
</evidence>
<evidence type="ECO:0000313" key="4">
    <source>
        <dbReference type="Proteomes" id="UP000182235"/>
    </source>
</evidence>
<name>A0A1J9QRY4_9EURO</name>
<proteinExistence type="inferred from homology"/>
<dbReference type="InterPro" id="IPR016024">
    <property type="entry name" value="ARM-type_fold"/>
</dbReference>
<dbReference type="PANTHER" id="PTHR32226">
    <property type="entry name" value="TELO2-INTERACTING PROTEIN 2"/>
    <property type="match status" value="1"/>
</dbReference>
<protein>
    <submittedName>
        <fullName evidence="3">Uncharacterized protein</fullName>
    </submittedName>
</protein>
<feature type="compositionally biased region" description="Low complexity" evidence="2">
    <location>
        <begin position="370"/>
        <end position="382"/>
    </location>
</feature>
<dbReference type="Pfam" id="PF10521">
    <property type="entry name" value="Tti2"/>
    <property type="match status" value="1"/>
</dbReference>
<accession>A0A1J9QRY4</accession>
<comment type="similarity">
    <text evidence="1">Belongs to the TTI2 family.</text>
</comment>
<evidence type="ECO:0000313" key="3">
    <source>
        <dbReference type="EMBL" id="OJD18652.1"/>
    </source>
</evidence>
<dbReference type="GO" id="GO:0005634">
    <property type="term" value="C:nucleus"/>
    <property type="evidence" value="ECO:0007669"/>
    <property type="project" value="TreeGrafter"/>
</dbReference>
<reference evidence="3 4" key="1">
    <citation type="submission" date="2015-07" db="EMBL/GenBank/DDBJ databases">
        <title>Emmonsia species relationships and genome sequence.</title>
        <authorList>
            <consortium name="The Broad Institute Genomics Platform"/>
            <person name="Cuomo C.A."/>
            <person name="Munoz J.F."/>
            <person name="Imamovic A."/>
            <person name="Priest M.E."/>
            <person name="Young S."/>
            <person name="Clay O.K."/>
            <person name="McEwen J.G."/>
        </authorList>
    </citation>
    <scope>NUCLEOTIDE SEQUENCE [LARGE SCALE GENOMIC DNA]</scope>
    <source>
        <strain evidence="3 4">UAMH 9510</strain>
    </source>
</reference>
<dbReference type="AlphaFoldDB" id="A0A1J9QRY4"/>
<dbReference type="GO" id="GO:0110078">
    <property type="term" value="C:TTT Hsp90 cochaperone complex"/>
    <property type="evidence" value="ECO:0007669"/>
    <property type="project" value="InterPro"/>
</dbReference>
<feature type="region of interest" description="Disordered" evidence="2">
    <location>
        <begin position="370"/>
        <end position="390"/>
    </location>
</feature>
<evidence type="ECO:0000256" key="1">
    <source>
        <dbReference type="ARBA" id="ARBA00034736"/>
    </source>
</evidence>
<comment type="caution">
    <text evidence="3">The sequence shown here is derived from an EMBL/GenBank/DDBJ whole genome shotgun (WGS) entry which is preliminary data.</text>
</comment>
<keyword evidence="4" id="KW-1185">Reference proteome</keyword>
<dbReference type="VEuPathDB" id="FungiDB:AJ78_01348"/>
<dbReference type="SUPFAM" id="SSF48371">
    <property type="entry name" value="ARM repeat"/>
    <property type="match status" value="1"/>
</dbReference>
<dbReference type="STRING" id="1447872.A0A1J9QRY4"/>
<dbReference type="OrthoDB" id="6417021at2759"/>